<evidence type="ECO:0000256" key="2">
    <source>
        <dbReference type="ARBA" id="ARBA00022839"/>
    </source>
</evidence>
<keyword evidence="5" id="KW-1185">Reference proteome</keyword>
<dbReference type="CDD" id="cd06127">
    <property type="entry name" value="DEDDh"/>
    <property type="match status" value="1"/>
</dbReference>
<dbReference type="SUPFAM" id="SSF53098">
    <property type="entry name" value="Ribonuclease H-like"/>
    <property type="match status" value="1"/>
</dbReference>
<evidence type="ECO:0000313" key="5">
    <source>
        <dbReference type="Proteomes" id="UP000748752"/>
    </source>
</evidence>
<dbReference type="EMBL" id="NRRV01000001">
    <property type="protein sequence ID" value="MBK1629349.1"/>
    <property type="molecule type" value="Genomic_DNA"/>
</dbReference>
<evidence type="ECO:0000259" key="3">
    <source>
        <dbReference type="Pfam" id="PF00929"/>
    </source>
</evidence>
<feature type="domain" description="Exonuclease" evidence="3">
    <location>
        <begin position="14"/>
        <end position="132"/>
    </location>
</feature>
<evidence type="ECO:0000313" key="4">
    <source>
        <dbReference type="EMBL" id="MBK1629349.1"/>
    </source>
</evidence>
<keyword evidence="2" id="KW-0269">Exonuclease</keyword>
<dbReference type="Gene3D" id="3.30.420.10">
    <property type="entry name" value="Ribonuclease H-like superfamily/Ribonuclease H"/>
    <property type="match status" value="1"/>
</dbReference>
<protein>
    <submittedName>
        <fullName evidence="4">DNA polymerase III subunit epsilon</fullName>
    </submittedName>
</protein>
<accession>A0ABS1CCY2</accession>
<dbReference type="InterPro" id="IPR012337">
    <property type="entry name" value="RNaseH-like_sf"/>
</dbReference>
<dbReference type="Proteomes" id="UP000748752">
    <property type="component" value="Unassembled WGS sequence"/>
</dbReference>
<organism evidence="4 5">
    <name type="scientific">Thiohalocapsa halophila</name>
    <dbReference type="NCBI Taxonomy" id="69359"/>
    <lineage>
        <taxon>Bacteria</taxon>
        <taxon>Pseudomonadati</taxon>
        <taxon>Pseudomonadota</taxon>
        <taxon>Gammaproteobacteria</taxon>
        <taxon>Chromatiales</taxon>
        <taxon>Chromatiaceae</taxon>
        <taxon>Thiohalocapsa</taxon>
    </lineage>
</organism>
<reference evidence="4 5" key="1">
    <citation type="journal article" date="2020" name="Microorganisms">
        <title>Osmotic Adaptation and Compatible Solute Biosynthesis of Phototrophic Bacteria as Revealed from Genome Analyses.</title>
        <authorList>
            <person name="Imhoff J.F."/>
            <person name="Rahn T."/>
            <person name="Kunzel S."/>
            <person name="Keller A."/>
            <person name="Neulinger S.C."/>
        </authorList>
    </citation>
    <scope>NUCLEOTIDE SEQUENCE [LARGE SCALE GENOMIC DNA]</scope>
    <source>
        <strain evidence="4 5">DSM 6210</strain>
    </source>
</reference>
<dbReference type="InterPro" id="IPR013520">
    <property type="entry name" value="Ribonucl_H"/>
</dbReference>
<evidence type="ECO:0000256" key="1">
    <source>
        <dbReference type="ARBA" id="ARBA00022722"/>
    </source>
</evidence>
<proteinExistence type="predicted"/>
<dbReference type="RefSeq" id="WP_200233195.1">
    <property type="nucleotide sequence ID" value="NZ_NRRV01000001.1"/>
</dbReference>
<comment type="caution">
    <text evidence="4">The sequence shown here is derived from an EMBL/GenBank/DDBJ whole genome shotgun (WGS) entry which is preliminary data.</text>
</comment>
<keyword evidence="2" id="KW-0378">Hydrolase</keyword>
<sequence length="157" mass="17651">MAAPKLIDLLLDGLVRPERHRRWPGAEAIHGIAPDDVADAPPLDELRPRIITAVYDAQVVIYNAPFDAGLLRYELDAAAEVRCAMREIAAVYSEWSDRRRGWRWQKLHVAAGHVGFAWDGDSHRAVNDCRTTRSLWRYLRRPAAGSADAVADRKSGR</sequence>
<dbReference type="Pfam" id="PF00929">
    <property type="entry name" value="RNase_T"/>
    <property type="match status" value="1"/>
</dbReference>
<dbReference type="InterPro" id="IPR036397">
    <property type="entry name" value="RNaseH_sf"/>
</dbReference>
<name>A0ABS1CCY2_9GAMM</name>
<gene>
    <name evidence="4" type="ORF">CKO31_01090</name>
</gene>
<keyword evidence="1" id="KW-0540">Nuclease</keyword>